<reference evidence="1 2" key="1">
    <citation type="journal article" date="2018" name="Mol. Biol. Evol.">
        <title>Broad Genomic Sampling Reveals a Smut Pathogenic Ancestry of the Fungal Clade Ustilaginomycotina.</title>
        <authorList>
            <person name="Kijpornyongpan T."/>
            <person name="Mondo S.J."/>
            <person name="Barry K."/>
            <person name="Sandor L."/>
            <person name="Lee J."/>
            <person name="Lipzen A."/>
            <person name="Pangilinan J."/>
            <person name="LaButti K."/>
            <person name="Hainaut M."/>
            <person name="Henrissat B."/>
            <person name="Grigoriev I.V."/>
            <person name="Spatafora J.W."/>
            <person name="Aime M.C."/>
        </authorList>
    </citation>
    <scope>NUCLEOTIDE SEQUENCE [LARGE SCALE GENOMIC DNA]</scope>
    <source>
        <strain evidence="1 2">MCA 4658</strain>
    </source>
</reference>
<sequence length="53" mass="6413">MIERPYEPRLHHPLMILYPLLDIAEELMVCEYHKRCFNVRGTRHASRVNCACW</sequence>
<dbReference type="RefSeq" id="XP_025370362.1">
    <property type="nucleotide sequence ID" value="XM_025517821.1"/>
</dbReference>
<evidence type="ECO:0000313" key="1">
    <source>
        <dbReference type="EMBL" id="PWN43202.1"/>
    </source>
</evidence>
<keyword evidence="2" id="KW-1185">Reference proteome</keyword>
<protein>
    <submittedName>
        <fullName evidence="1">Uncharacterized protein</fullName>
    </submittedName>
</protein>
<gene>
    <name evidence="1" type="ORF">IE81DRAFT_99699</name>
</gene>
<proteinExistence type="predicted"/>
<dbReference type="InParanoid" id="A0A316W0E7"/>
<dbReference type="Proteomes" id="UP000245783">
    <property type="component" value="Unassembled WGS sequence"/>
</dbReference>
<dbReference type="AlphaFoldDB" id="A0A316W0E7"/>
<name>A0A316W0E7_9BASI</name>
<organism evidence="1 2">
    <name type="scientific">Ceraceosorus guamensis</name>
    <dbReference type="NCBI Taxonomy" id="1522189"/>
    <lineage>
        <taxon>Eukaryota</taxon>
        <taxon>Fungi</taxon>
        <taxon>Dikarya</taxon>
        <taxon>Basidiomycota</taxon>
        <taxon>Ustilaginomycotina</taxon>
        <taxon>Exobasidiomycetes</taxon>
        <taxon>Ceraceosorales</taxon>
        <taxon>Ceraceosoraceae</taxon>
        <taxon>Ceraceosorus</taxon>
    </lineage>
</organism>
<accession>A0A316W0E7</accession>
<dbReference type="GeneID" id="37039691"/>
<evidence type="ECO:0000313" key="2">
    <source>
        <dbReference type="Proteomes" id="UP000245783"/>
    </source>
</evidence>
<dbReference type="EMBL" id="KZ819372">
    <property type="protein sequence ID" value="PWN43202.1"/>
    <property type="molecule type" value="Genomic_DNA"/>
</dbReference>